<keyword evidence="3 5" id="KW-0326">Glycosidase</keyword>
<sequence length="528" mass="59047">MASERVENLIKSMSNEEKIGQVMICGFDGTRPSDQIKILIRDYHLGNVVLFRRNIEGPYQIKKLTTELQQLSKIPLTMAVDQEGGIVTRLTDPFTIFPGNMATAATGDPHNAYLTGLTMAKEMRAVGLNWNLAPVVDVNDLPENPGIGVRSYSDDPKVVTRYASEFVMGLHEGQVAGCAKHFPGKGHSAKDAHLEMPVVDRTMDDLMKIDLFPFHELVRDGIDAIMPTHVYYTALCESENLPATLSHSVMSDLLKEEMNFDGVIVTDDLEMGGITNNLKGSDAAWRSFLAGADMLMICHTFDEQVKAFTTLIQMVKFGEIPIERLNDAVRHVLTMKEKIGLLDGKLIIDSEIGSKENLEISKEIVKQSVTLVRNEDDLLEKIKDSKVFLIFPKDVALVKVEENQEGISEIERILNERKIPVESFYVSSKPTEAEIDEISKKLNTFDGIVLVCTLNAHMIPEWKKLLHVLKVIKPFETLLVALRNPYDCKMNGVRNSIALYNYSKASQSAFITMVIDGEKFMGKLPVRS</sequence>
<accession>A0A7V3VT50</accession>
<dbReference type="NCBIfam" id="NF003740">
    <property type="entry name" value="PRK05337.1"/>
    <property type="match status" value="1"/>
</dbReference>
<protein>
    <submittedName>
        <fullName evidence="5">Beta-N-acetylhexosaminidase</fullName>
        <ecNumber evidence="5">3.2.1.52</ecNumber>
    </submittedName>
</protein>
<organism evidence="5">
    <name type="scientific">Mesoaciditoga lauensis</name>
    <dbReference type="NCBI Taxonomy" id="1495039"/>
    <lineage>
        <taxon>Bacteria</taxon>
        <taxon>Thermotogati</taxon>
        <taxon>Thermotogota</taxon>
        <taxon>Thermotogae</taxon>
        <taxon>Mesoaciditogales</taxon>
        <taxon>Mesoaciditogaceae</taxon>
        <taxon>Mesoaciditoga</taxon>
    </lineage>
</organism>
<evidence type="ECO:0000256" key="3">
    <source>
        <dbReference type="ARBA" id="ARBA00023295"/>
    </source>
</evidence>
<evidence type="ECO:0000259" key="4">
    <source>
        <dbReference type="Pfam" id="PF00933"/>
    </source>
</evidence>
<dbReference type="EMBL" id="DTPE01000133">
    <property type="protein sequence ID" value="HGE75121.1"/>
    <property type="molecule type" value="Genomic_DNA"/>
</dbReference>
<dbReference type="InterPro" id="IPR036881">
    <property type="entry name" value="Glyco_hydro_3_C_sf"/>
</dbReference>
<dbReference type="Gene3D" id="3.40.50.1700">
    <property type="entry name" value="Glycoside hydrolase family 3 C-terminal domain"/>
    <property type="match status" value="1"/>
</dbReference>
<dbReference type="PRINTS" id="PR00133">
    <property type="entry name" value="GLHYDRLASE3"/>
</dbReference>
<dbReference type="GO" id="GO:0009254">
    <property type="term" value="P:peptidoglycan turnover"/>
    <property type="evidence" value="ECO:0007669"/>
    <property type="project" value="TreeGrafter"/>
</dbReference>
<reference evidence="5" key="1">
    <citation type="journal article" date="2020" name="mSystems">
        <title>Genome- and Community-Level Interaction Insights into Carbon Utilization and Element Cycling Functions of Hydrothermarchaeota in Hydrothermal Sediment.</title>
        <authorList>
            <person name="Zhou Z."/>
            <person name="Liu Y."/>
            <person name="Xu W."/>
            <person name="Pan J."/>
            <person name="Luo Z.H."/>
            <person name="Li M."/>
        </authorList>
    </citation>
    <scope>NUCLEOTIDE SEQUENCE [LARGE SCALE GENOMIC DNA]</scope>
    <source>
        <strain evidence="5">SpSt-966</strain>
    </source>
</reference>
<feature type="domain" description="Glycoside hydrolase family 3 N-terminal" evidence="4">
    <location>
        <begin position="16"/>
        <end position="334"/>
    </location>
</feature>
<dbReference type="Gene3D" id="3.20.20.300">
    <property type="entry name" value="Glycoside hydrolase, family 3, N-terminal domain"/>
    <property type="match status" value="1"/>
</dbReference>
<proteinExistence type="inferred from homology"/>
<dbReference type="InterPro" id="IPR050226">
    <property type="entry name" value="NagZ_Beta-hexosaminidase"/>
</dbReference>
<dbReference type="EC" id="3.2.1.52" evidence="5"/>
<dbReference type="SUPFAM" id="SSF51445">
    <property type="entry name" value="(Trans)glycosidases"/>
    <property type="match status" value="1"/>
</dbReference>
<dbReference type="GO" id="GO:0004563">
    <property type="term" value="F:beta-N-acetylhexosaminidase activity"/>
    <property type="evidence" value="ECO:0007669"/>
    <property type="project" value="UniProtKB-EC"/>
</dbReference>
<dbReference type="PANTHER" id="PTHR30480">
    <property type="entry name" value="BETA-HEXOSAMINIDASE-RELATED"/>
    <property type="match status" value="1"/>
</dbReference>
<name>A0A7V3VT50_9BACT</name>
<dbReference type="InterPro" id="IPR017853">
    <property type="entry name" value="GH"/>
</dbReference>
<comment type="caution">
    <text evidence="5">The sequence shown here is derived from an EMBL/GenBank/DDBJ whole genome shotgun (WGS) entry which is preliminary data.</text>
</comment>
<evidence type="ECO:0000313" key="5">
    <source>
        <dbReference type="EMBL" id="HGE75121.1"/>
    </source>
</evidence>
<evidence type="ECO:0000256" key="1">
    <source>
        <dbReference type="ARBA" id="ARBA00005336"/>
    </source>
</evidence>
<dbReference type="InterPro" id="IPR001764">
    <property type="entry name" value="Glyco_hydro_3_N"/>
</dbReference>
<evidence type="ECO:0000256" key="2">
    <source>
        <dbReference type="ARBA" id="ARBA00022801"/>
    </source>
</evidence>
<dbReference type="Pfam" id="PF00933">
    <property type="entry name" value="Glyco_hydro_3"/>
    <property type="match status" value="1"/>
</dbReference>
<keyword evidence="2 5" id="KW-0378">Hydrolase</keyword>
<dbReference type="GO" id="GO:0005975">
    <property type="term" value="P:carbohydrate metabolic process"/>
    <property type="evidence" value="ECO:0007669"/>
    <property type="project" value="InterPro"/>
</dbReference>
<gene>
    <name evidence="5" type="primary">nagZ</name>
    <name evidence="5" type="ORF">ENX73_03230</name>
</gene>
<dbReference type="InterPro" id="IPR036962">
    <property type="entry name" value="Glyco_hydro_3_N_sf"/>
</dbReference>
<comment type="similarity">
    <text evidence="1">Belongs to the glycosyl hydrolase 3 family.</text>
</comment>
<dbReference type="AlphaFoldDB" id="A0A7V3VT50"/>
<dbReference type="PANTHER" id="PTHR30480:SF16">
    <property type="entry name" value="GLYCOSIDE HYDROLASE FAMILY 3 DOMAIN PROTEIN"/>
    <property type="match status" value="1"/>
</dbReference>